<accession>A0AC34FF19</accession>
<sequence>MLAESRKISFVADMFDVFESQNTFIGIFGNETKVDYLRLLQVYGSHIIVGGADHVYNLTVTKTGSSIKITKASTYYWPTDQSKANECRQKSSQQDDCRNYIRVFSINEKTNDYLICGTYSFKPKCRIHNSQTHEIIREFSGTGLSPLNPQYNSTFYLDNDNLYTATVSDFASTDALIYQRNITSDTSSGIRTERNNLKILNKPTFAGSLHTDKYVYFFFREKAVEAETIDGYGASGYYSRVARVCKNDNGGPTIYSNEWTTYVKARLNCSLPGSKQFYFDQIISISNVTNNYGKTDGIVYATYVSEYDFLSHSVICAFNINDIDKLFETSDYLVTDAMSVAYYRKSRDRQNSIGKCHNNSHSLSPDQMSNIKSSPLMADLVPNIFGKAVGIYEGEDHYNSIAIHSNVHLPEHNHRIDVIYVGTDQGNIIKMLNLKGTKAVEAEKDPLVKISLTKVADEPIRKLTVFNKQYLIVVTDRQIFALSLYQCQRFENCKDCAEARDPYCGWHVHEKSCMPVKRGDTAKHFVQNVIGGESTECKNFEILIPPLVVNPRIMPHMNSEIKANTIITTEEQPSIKKTEKKLNCDCKSLSSKKALRECNCSNPLEDNTMAIKAVQEPVDEWYKSTTFLIALAVLQFAIIVGLIACYIRKTKNSKSKSKSPSPFISAYDQSTTTNSATLQKIPRPSSITKLTAPIQTAPPQYPSQFYSIPYSPTSSSSNEGIEIFEKIHTVGVNDPGYASGSLGSKSGSDVVATLEGSSQPTSYTPHIISGGSSTASSNT</sequence>
<protein>
    <submittedName>
        <fullName evidence="2">Sema domain-containing protein</fullName>
    </submittedName>
</protein>
<proteinExistence type="predicted"/>
<dbReference type="WBParaSite" id="ES5_v2.g15677.t1">
    <property type="protein sequence ID" value="ES5_v2.g15677.t1"/>
    <property type="gene ID" value="ES5_v2.g15677"/>
</dbReference>
<name>A0AC34FF19_9BILA</name>
<reference evidence="2" key="1">
    <citation type="submission" date="2022-11" db="UniProtKB">
        <authorList>
            <consortium name="WormBaseParasite"/>
        </authorList>
    </citation>
    <scope>IDENTIFICATION</scope>
</reference>
<evidence type="ECO:0000313" key="2">
    <source>
        <dbReference type="WBParaSite" id="ES5_v2.g15677.t1"/>
    </source>
</evidence>
<dbReference type="Proteomes" id="UP000887579">
    <property type="component" value="Unplaced"/>
</dbReference>
<evidence type="ECO:0000313" key="1">
    <source>
        <dbReference type="Proteomes" id="UP000887579"/>
    </source>
</evidence>
<organism evidence="1 2">
    <name type="scientific">Panagrolaimus sp. ES5</name>
    <dbReference type="NCBI Taxonomy" id="591445"/>
    <lineage>
        <taxon>Eukaryota</taxon>
        <taxon>Metazoa</taxon>
        <taxon>Ecdysozoa</taxon>
        <taxon>Nematoda</taxon>
        <taxon>Chromadorea</taxon>
        <taxon>Rhabditida</taxon>
        <taxon>Tylenchina</taxon>
        <taxon>Panagrolaimomorpha</taxon>
        <taxon>Panagrolaimoidea</taxon>
        <taxon>Panagrolaimidae</taxon>
        <taxon>Panagrolaimus</taxon>
    </lineage>
</organism>